<sequence length="182" mass="19274">MPDTGLTADAAAMIRGVAEGEAGALRRLYDAQASRLFGVAMAILRDRDAAADALHDAVVKIAARARQFDPARGEAGAWLAAIVRHAALDLARARGRETPTDDPTLGDGAVAPEALDRLCETQEAGRLRDCLAALEARNREGILLAFVHGLSHAQIAARLDLPLGTVKAWIRRGLARLRGCLA</sequence>
<dbReference type="Gene3D" id="1.10.10.10">
    <property type="entry name" value="Winged helix-like DNA-binding domain superfamily/Winged helix DNA-binding domain"/>
    <property type="match status" value="1"/>
</dbReference>
<dbReference type="NCBIfam" id="TIGR02937">
    <property type="entry name" value="sigma70-ECF"/>
    <property type="match status" value="1"/>
</dbReference>
<gene>
    <name evidence="7" type="ORF">EAH89_23560</name>
</gene>
<dbReference type="EMBL" id="RCZP01000035">
    <property type="protein sequence ID" value="TPG47286.1"/>
    <property type="molecule type" value="Genomic_DNA"/>
</dbReference>
<dbReference type="AlphaFoldDB" id="A0A502FD82"/>
<protein>
    <submittedName>
        <fullName evidence="7">Sigma-70 family RNA polymerase sigma factor</fullName>
    </submittedName>
</protein>
<dbReference type="InterPro" id="IPR013324">
    <property type="entry name" value="RNA_pol_sigma_r3/r4-like"/>
</dbReference>
<evidence type="ECO:0000259" key="6">
    <source>
        <dbReference type="Pfam" id="PF08281"/>
    </source>
</evidence>
<organism evidence="7 8">
    <name type="scientific">Muricoccus nepalensis</name>
    <dbReference type="NCBI Taxonomy" id="1854500"/>
    <lineage>
        <taxon>Bacteria</taxon>
        <taxon>Pseudomonadati</taxon>
        <taxon>Pseudomonadota</taxon>
        <taxon>Alphaproteobacteria</taxon>
        <taxon>Acetobacterales</taxon>
        <taxon>Roseomonadaceae</taxon>
        <taxon>Muricoccus</taxon>
    </lineage>
</organism>
<dbReference type="Gene3D" id="1.10.1740.10">
    <property type="match status" value="1"/>
</dbReference>
<dbReference type="InterPro" id="IPR007627">
    <property type="entry name" value="RNA_pol_sigma70_r2"/>
</dbReference>
<keyword evidence="2" id="KW-0805">Transcription regulation</keyword>
<dbReference type="Proteomes" id="UP000317078">
    <property type="component" value="Unassembled WGS sequence"/>
</dbReference>
<evidence type="ECO:0000313" key="7">
    <source>
        <dbReference type="EMBL" id="TPG47286.1"/>
    </source>
</evidence>
<dbReference type="PANTHER" id="PTHR43133:SF62">
    <property type="entry name" value="RNA POLYMERASE SIGMA FACTOR SIGZ"/>
    <property type="match status" value="1"/>
</dbReference>
<evidence type="ECO:0000313" key="8">
    <source>
        <dbReference type="Proteomes" id="UP000317078"/>
    </source>
</evidence>
<comment type="similarity">
    <text evidence="1">Belongs to the sigma-70 factor family. ECF subfamily.</text>
</comment>
<evidence type="ECO:0000256" key="3">
    <source>
        <dbReference type="ARBA" id="ARBA00023082"/>
    </source>
</evidence>
<dbReference type="GO" id="GO:0016987">
    <property type="term" value="F:sigma factor activity"/>
    <property type="evidence" value="ECO:0007669"/>
    <property type="project" value="UniProtKB-KW"/>
</dbReference>
<reference evidence="7 8" key="1">
    <citation type="journal article" date="2019" name="Environ. Microbiol.">
        <title>Species interactions and distinct microbial communities in high Arctic permafrost affected cryosols are associated with the CH4 and CO2 gas fluxes.</title>
        <authorList>
            <person name="Altshuler I."/>
            <person name="Hamel J."/>
            <person name="Turney S."/>
            <person name="Magnuson E."/>
            <person name="Levesque R."/>
            <person name="Greer C."/>
            <person name="Whyte L.G."/>
        </authorList>
    </citation>
    <scope>NUCLEOTIDE SEQUENCE [LARGE SCALE GENOMIC DNA]</scope>
    <source>
        <strain evidence="7 8">S9.3B</strain>
    </source>
</reference>
<dbReference type="Pfam" id="PF08281">
    <property type="entry name" value="Sigma70_r4_2"/>
    <property type="match status" value="1"/>
</dbReference>
<dbReference type="SUPFAM" id="SSF88946">
    <property type="entry name" value="Sigma2 domain of RNA polymerase sigma factors"/>
    <property type="match status" value="1"/>
</dbReference>
<keyword evidence="4" id="KW-0804">Transcription</keyword>
<dbReference type="InterPro" id="IPR013325">
    <property type="entry name" value="RNA_pol_sigma_r2"/>
</dbReference>
<accession>A0A502FD82</accession>
<evidence type="ECO:0000256" key="2">
    <source>
        <dbReference type="ARBA" id="ARBA00023015"/>
    </source>
</evidence>
<dbReference type="InterPro" id="IPR039425">
    <property type="entry name" value="RNA_pol_sigma-70-like"/>
</dbReference>
<feature type="domain" description="RNA polymerase sigma-70 region 2" evidence="5">
    <location>
        <begin position="28"/>
        <end position="96"/>
    </location>
</feature>
<keyword evidence="8" id="KW-1185">Reference proteome</keyword>
<dbReference type="InterPro" id="IPR036388">
    <property type="entry name" value="WH-like_DNA-bd_sf"/>
</dbReference>
<dbReference type="GO" id="GO:0003677">
    <property type="term" value="F:DNA binding"/>
    <property type="evidence" value="ECO:0007669"/>
    <property type="project" value="InterPro"/>
</dbReference>
<dbReference type="PANTHER" id="PTHR43133">
    <property type="entry name" value="RNA POLYMERASE ECF-TYPE SIGMA FACTO"/>
    <property type="match status" value="1"/>
</dbReference>
<keyword evidence="3" id="KW-0731">Sigma factor</keyword>
<dbReference type="CDD" id="cd06171">
    <property type="entry name" value="Sigma70_r4"/>
    <property type="match status" value="1"/>
</dbReference>
<dbReference type="Pfam" id="PF04542">
    <property type="entry name" value="Sigma70_r2"/>
    <property type="match status" value="1"/>
</dbReference>
<evidence type="ECO:0000259" key="5">
    <source>
        <dbReference type="Pfam" id="PF04542"/>
    </source>
</evidence>
<dbReference type="OrthoDB" id="9784272at2"/>
<proteinExistence type="inferred from homology"/>
<comment type="caution">
    <text evidence="7">The sequence shown here is derived from an EMBL/GenBank/DDBJ whole genome shotgun (WGS) entry which is preliminary data.</text>
</comment>
<dbReference type="GO" id="GO:0006352">
    <property type="term" value="P:DNA-templated transcription initiation"/>
    <property type="evidence" value="ECO:0007669"/>
    <property type="project" value="InterPro"/>
</dbReference>
<dbReference type="InterPro" id="IPR013249">
    <property type="entry name" value="RNA_pol_sigma70_r4_t2"/>
</dbReference>
<dbReference type="SUPFAM" id="SSF88659">
    <property type="entry name" value="Sigma3 and sigma4 domains of RNA polymerase sigma factors"/>
    <property type="match status" value="1"/>
</dbReference>
<evidence type="ECO:0000256" key="4">
    <source>
        <dbReference type="ARBA" id="ARBA00023163"/>
    </source>
</evidence>
<feature type="domain" description="RNA polymerase sigma factor 70 region 4 type 2" evidence="6">
    <location>
        <begin position="126"/>
        <end position="177"/>
    </location>
</feature>
<name>A0A502FD82_9PROT</name>
<dbReference type="InterPro" id="IPR014284">
    <property type="entry name" value="RNA_pol_sigma-70_dom"/>
</dbReference>
<evidence type="ECO:0000256" key="1">
    <source>
        <dbReference type="ARBA" id="ARBA00010641"/>
    </source>
</evidence>